<dbReference type="PROSITE" id="PS50106">
    <property type="entry name" value="PDZ"/>
    <property type="match status" value="2"/>
</dbReference>
<feature type="domain" description="PDZ" evidence="10">
    <location>
        <begin position="368"/>
        <end position="435"/>
    </location>
</feature>
<evidence type="ECO:0000259" key="10">
    <source>
        <dbReference type="PROSITE" id="PS50106"/>
    </source>
</evidence>
<accession>A0ABU5MYT4</accession>
<keyword evidence="12" id="KW-1185">Reference proteome</keyword>
<dbReference type="InterPro" id="IPR011782">
    <property type="entry name" value="Pept_S1C_Do"/>
</dbReference>
<dbReference type="InterPro" id="IPR041489">
    <property type="entry name" value="PDZ_6"/>
</dbReference>
<feature type="domain" description="PDZ" evidence="10">
    <location>
        <begin position="258"/>
        <end position="324"/>
    </location>
</feature>
<evidence type="ECO:0000256" key="2">
    <source>
        <dbReference type="ARBA" id="ARBA00010541"/>
    </source>
</evidence>
<sequence>MRVVKYLTAGVAAVALFGAVPAEAGKAALEQTGNAFAEVAEEALPAVVFIDVETTVEMPASQYRNPFEEFFGRGYGGYQRGPETREYHQRGQGSGFIISKDGYILTNNHVVNDADKITVTLGDGREFDAQLIGTDPKTEVALIKIDGDDELPVVSLGNSDELRVGEWVIAAGNPFGLSQTITAGIVSAKGRDETNIAEYGNFIQTDAAINPGNSGGPLLNIDGEVVGINTAIYTRSGGYMGIGFAIPINQAVNIKDQLIKYGKVSRSVLGVYLQEVDEDLAATFGLEQKGGVLINQVVEGSAAEEAGIKGGDIVVGMNGKPVVKLHAFRNRVANTPPNSKIELKVFRDGKYIEISAITKEMESDDSGAVQVDDSTFDKLGISVESMEGDTARRMGYEDIEGVIITEVEQGSAAWNAGLQPGQVITTVNRKPIDSVKAFKKAVSENEGHRILFLITDGRVSRFVVVNLDD</sequence>
<dbReference type="Pfam" id="PF13180">
    <property type="entry name" value="PDZ_2"/>
    <property type="match status" value="1"/>
</dbReference>
<evidence type="ECO:0000256" key="9">
    <source>
        <dbReference type="SAM" id="SignalP"/>
    </source>
</evidence>
<feature type="signal peptide" evidence="9">
    <location>
        <begin position="1"/>
        <end position="24"/>
    </location>
</feature>
<dbReference type="InterPro" id="IPR001478">
    <property type="entry name" value="PDZ"/>
</dbReference>
<evidence type="ECO:0000256" key="5">
    <source>
        <dbReference type="ARBA" id="ARBA00022737"/>
    </source>
</evidence>
<comment type="similarity">
    <text evidence="2">Belongs to the peptidase S1C family.</text>
</comment>
<evidence type="ECO:0000256" key="1">
    <source>
        <dbReference type="ARBA" id="ARBA00004418"/>
    </source>
</evidence>
<dbReference type="Pfam" id="PF13365">
    <property type="entry name" value="Trypsin_2"/>
    <property type="match status" value="1"/>
</dbReference>
<dbReference type="NCBIfam" id="TIGR02037">
    <property type="entry name" value="degP_htrA_DO"/>
    <property type="match status" value="1"/>
</dbReference>
<dbReference type="Proteomes" id="UP001290861">
    <property type="component" value="Unassembled WGS sequence"/>
</dbReference>
<dbReference type="InterPro" id="IPR001940">
    <property type="entry name" value="Peptidase_S1C"/>
</dbReference>
<organism evidence="11 12">
    <name type="scientific">Pontiella agarivorans</name>
    <dbReference type="NCBI Taxonomy" id="3038953"/>
    <lineage>
        <taxon>Bacteria</taxon>
        <taxon>Pseudomonadati</taxon>
        <taxon>Kiritimatiellota</taxon>
        <taxon>Kiritimatiellia</taxon>
        <taxon>Kiritimatiellales</taxon>
        <taxon>Pontiellaceae</taxon>
        <taxon>Pontiella</taxon>
    </lineage>
</organism>
<dbReference type="CDD" id="cd10839">
    <property type="entry name" value="cpPDZ1_DegP-like"/>
    <property type="match status" value="1"/>
</dbReference>
<dbReference type="SUPFAM" id="SSF50494">
    <property type="entry name" value="Trypsin-like serine proteases"/>
    <property type="match status" value="1"/>
</dbReference>
<evidence type="ECO:0000256" key="6">
    <source>
        <dbReference type="ARBA" id="ARBA00022764"/>
    </source>
</evidence>
<keyword evidence="5" id="KW-0677">Repeat</keyword>
<dbReference type="Gene3D" id="2.30.42.10">
    <property type="match status" value="2"/>
</dbReference>
<evidence type="ECO:0000313" key="12">
    <source>
        <dbReference type="Proteomes" id="UP001290861"/>
    </source>
</evidence>
<reference evidence="11 12" key="1">
    <citation type="journal article" date="2024" name="Appl. Environ. Microbiol.">
        <title>Pontiella agarivorans sp. nov., a novel marine anaerobic bacterium capable of degrading macroalgal polysaccharides and fixing nitrogen.</title>
        <authorList>
            <person name="Liu N."/>
            <person name="Kivenson V."/>
            <person name="Peng X."/>
            <person name="Cui Z."/>
            <person name="Lankiewicz T.S."/>
            <person name="Gosselin K.M."/>
            <person name="English C.J."/>
            <person name="Blair E.M."/>
            <person name="O'Malley M.A."/>
            <person name="Valentine D.L."/>
        </authorList>
    </citation>
    <scope>NUCLEOTIDE SEQUENCE [LARGE SCALE GENOMIC DNA]</scope>
    <source>
        <strain evidence="11 12">NLcol2</strain>
    </source>
</reference>
<keyword evidence="7" id="KW-0378">Hydrolase</keyword>
<evidence type="ECO:0000313" key="11">
    <source>
        <dbReference type="EMBL" id="MDZ8119324.1"/>
    </source>
</evidence>
<dbReference type="SMART" id="SM00228">
    <property type="entry name" value="PDZ"/>
    <property type="match status" value="2"/>
</dbReference>
<evidence type="ECO:0000256" key="3">
    <source>
        <dbReference type="ARBA" id="ARBA00022670"/>
    </source>
</evidence>
<keyword evidence="8" id="KW-0720">Serine protease</keyword>
<keyword evidence="3" id="KW-0645">Protease</keyword>
<dbReference type="InterPro" id="IPR009003">
    <property type="entry name" value="Peptidase_S1_PA"/>
</dbReference>
<dbReference type="PANTHER" id="PTHR22939:SF129">
    <property type="entry name" value="SERINE PROTEASE HTRA2, MITOCHONDRIAL"/>
    <property type="match status" value="1"/>
</dbReference>
<dbReference type="PRINTS" id="PR00834">
    <property type="entry name" value="PROTEASES2C"/>
</dbReference>
<dbReference type="SUPFAM" id="SSF50156">
    <property type="entry name" value="PDZ domain-like"/>
    <property type="match status" value="2"/>
</dbReference>
<dbReference type="EMBL" id="JARVCO010000010">
    <property type="protein sequence ID" value="MDZ8119324.1"/>
    <property type="molecule type" value="Genomic_DNA"/>
</dbReference>
<evidence type="ECO:0000256" key="4">
    <source>
        <dbReference type="ARBA" id="ARBA00022729"/>
    </source>
</evidence>
<protein>
    <submittedName>
        <fullName evidence="11">DegQ family serine endoprotease</fullName>
    </submittedName>
</protein>
<comment type="caution">
    <text evidence="11">The sequence shown here is derived from an EMBL/GenBank/DDBJ whole genome shotgun (WGS) entry which is preliminary data.</text>
</comment>
<dbReference type="RefSeq" id="WP_322609108.1">
    <property type="nucleotide sequence ID" value="NZ_JARVCO010000010.1"/>
</dbReference>
<evidence type="ECO:0000256" key="7">
    <source>
        <dbReference type="ARBA" id="ARBA00022801"/>
    </source>
</evidence>
<dbReference type="PANTHER" id="PTHR22939">
    <property type="entry name" value="SERINE PROTEASE FAMILY S1C HTRA-RELATED"/>
    <property type="match status" value="1"/>
</dbReference>
<proteinExistence type="inferred from homology"/>
<dbReference type="Gene3D" id="2.40.10.120">
    <property type="match status" value="1"/>
</dbReference>
<name>A0ABU5MYT4_9BACT</name>
<dbReference type="Pfam" id="PF17820">
    <property type="entry name" value="PDZ_6"/>
    <property type="match status" value="1"/>
</dbReference>
<gene>
    <name evidence="11" type="ORF">P9H32_11885</name>
</gene>
<dbReference type="InterPro" id="IPR036034">
    <property type="entry name" value="PDZ_sf"/>
</dbReference>
<comment type="subcellular location">
    <subcellularLocation>
        <location evidence="1">Periplasm</location>
    </subcellularLocation>
</comment>
<evidence type="ECO:0000256" key="8">
    <source>
        <dbReference type="ARBA" id="ARBA00022825"/>
    </source>
</evidence>
<feature type="chain" id="PRO_5045097220" evidence="9">
    <location>
        <begin position="25"/>
        <end position="469"/>
    </location>
</feature>
<keyword evidence="4 9" id="KW-0732">Signal</keyword>
<keyword evidence="6" id="KW-0574">Periplasm</keyword>